<proteinExistence type="inferred from homology"/>
<keyword evidence="3" id="KW-0808">Transferase</keyword>
<dbReference type="InterPro" id="IPR032805">
    <property type="entry name" value="Wax_synthase_dom"/>
</dbReference>
<keyword evidence="5 8" id="KW-1133">Transmembrane helix</keyword>
<dbReference type="InterPro" id="IPR044851">
    <property type="entry name" value="Wax_synthase"/>
</dbReference>
<dbReference type="OrthoDB" id="1077582at2759"/>
<feature type="transmembrane region" description="Helical" evidence="8">
    <location>
        <begin position="6"/>
        <end position="24"/>
    </location>
</feature>
<feature type="transmembrane region" description="Helical" evidence="8">
    <location>
        <begin position="236"/>
        <end position="257"/>
    </location>
</feature>
<feature type="transmembrane region" description="Helical" evidence="8">
    <location>
        <begin position="315"/>
        <end position="338"/>
    </location>
</feature>
<dbReference type="GO" id="GO:0016020">
    <property type="term" value="C:membrane"/>
    <property type="evidence" value="ECO:0007669"/>
    <property type="project" value="UniProtKB-SubCell"/>
</dbReference>
<evidence type="ECO:0000256" key="6">
    <source>
        <dbReference type="ARBA" id="ARBA00023136"/>
    </source>
</evidence>
<feature type="region of interest" description="Disordered" evidence="7">
    <location>
        <begin position="88"/>
        <end position="120"/>
    </location>
</feature>
<evidence type="ECO:0000256" key="2">
    <source>
        <dbReference type="ARBA" id="ARBA00007282"/>
    </source>
</evidence>
<evidence type="ECO:0000256" key="1">
    <source>
        <dbReference type="ARBA" id="ARBA00004141"/>
    </source>
</evidence>
<dbReference type="GO" id="GO:0006629">
    <property type="term" value="P:lipid metabolic process"/>
    <property type="evidence" value="ECO:0007669"/>
    <property type="project" value="InterPro"/>
</dbReference>
<keyword evidence="4 8" id="KW-0812">Transmembrane</keyword>
<feature type="transmembrane region" description="Helical" evidence="8">
    <location>
        <begin position="59"/>
        <end position="78"/>
    </location>
</feature>
<evidence type="ECO:0000256" key="5">
    <source>
        <dbReference type="ARBA" id="ARBA00022989"/>
    </source>
</evidence>
<dbReference type="AlphaFoldDB" id="A0A194VJ78"/>
<evidence type="ECO:0000313" key="10">
    <source>
        <dbReference type="EMBL" id="KUI64052.1"/>
    </source>
</evidence>
<gene>
    <name evidence="10" type="ORF">VM1G_10827</name>
</gene>
<feature type="compositionally biased region" description="Polar residues" evidence="7">
    <location>
        <begin position="111"/>
        <end position="120"/>
    </location>
</feature>
<evidence type="ECO:0000259" key="9">
    <source>
        <dbReference type="Pfam" id="PF13813"/>
    </source>
</evidence>
<dbReference type="GO" id="GO:0008374">
    <property type="term" value="F:O-acyltransferase activity"/>
    <property type="evidence" value="ECO:0007669"/>
    <property type="project" value="InterPro"/>
</dbReference>
<name>A0A194VJ78_CYTMA</name>
<feature type="domain" description="Wax synthase" evidence="9">
    <location>
        <begin position="263"/>
        <end position="351"/>
    </location>
</feature>
<accession>A0A194VJ78</accession>
<comment type="similarity">
    <text evidence="2">Belongs to the wax synthase family.</text>
</comment>
<dbReference type="PANTHER" id="PTHR31595">
    <property type="entry name" value="LONG-CHAIN-ALCOHOL O-FATTY-ACYLTRANSFERASE 3-RELATED"/>
    <property type="match status" value="1"/>
</dbReference>
<keyword evidence="11" id="KW-1185">Reference proteome</keyword>
<evidence type="ECO:0000256" key="3">
    <source>
        <dbReference type="ARBA" id="ARBA00022679"/>
    </source>
</evidence>
<protein>
    <recommendedName>
        <fullName evidence="9">Wax synthase domain-containing protein</fullName>
    </recommendedName>
</protein>
<feature type="compositionally biased region" description="Basic and acidic residues" evidence="7">
    <location>
        <begin position="98"/>
        <end position="107"/>
    </location>
</feature>
<evidence type="ECO:0000313" key="11">
    <source>
        <dbReference type="Proteomes" id="UP000078559"/>
    </source>
</evidence>
<dbReference type="Proteomes" id="UP000078559">
    <property type="component" value="Unassembled WGS sequence"/>
</dbReference>
<sequence>MSQPVFSVGIIGLQLITTSLVVGFARRESPLRLGGISVMLLAAYSQLSRPRVHHPIARPFLGAASIFLVILYIDAAVLSQWTFEAQSPTSPLGGLDPTMRENPEQNKDANPPTSTKSTSIQSGSFAARLAFGFKIASQSRFPRTVWAAKGLPDFPQAIVPSRASFLIRNVLKCATYILLLRLGNSLGDPSQSATLFSSANIPLAGNIIHPRTSPSTYIDLAQLGSRLLGVLGYWTVQYLIINLLYGILATFSVALHITNVDVWPPVFGRFNDAWSLRQFWGRFYHQLIRRGCSSIAHLITYPCLKLRKGSLPARYVFMAVVFVVSAIFHLLSDIALGIPAHESGAVLFFCCQTPAIMFEDAAKALFQRLAEKFGGVTTREKIEIGYSELSLPERA</sequence>
<dbReference type="PANTHER" id="PTHR31595:SF67">
    <property type="entry name" value="WAX SYNTHASE DOMAIN-CONTAINING PROTEIN"/>
    <property type="match status" value="1"/>
</dbReference>
<evidence type="ECO:0000256" key="8">
    <source>
        <dbReference type="SAM" id="Phobius"/>
    </source>
</evidence>
<comment type="subcellular location">
    <subcellularLocation>
        <location evidence="1">Membrane</location>
        <topology evidence="1">Multi-pass membrane protein</topology>
    </subcellularLocation>
</comment>
<organism evidence="10 11">
    <name type="scientific">Cytospora mali</name>
    <name type="common">Apple Valsa canker fungus</name>
    <name type="synonym">Valsa mali</name>
    <dbReference type="NCBI Taxonomy" id="578113"/>
    <lineage>
        <taxon>Eukaryota</taxon>
        <taxon>Fungi</taxon>
        <taxon>Dikarya</taxon>
        <taxon>Ascomycota</taxon>
        <taxon>Pezizomycotina</taxon>
        <taxon>Sordariomycetes</taxon>
        <taxon>Sordariomycetidae</taxon>
        <taxon>Diaporthales</taxon>
        <taxon>Cytosporaceae</taxon>
        <taxon>Cytospora</taxon>
    </lineage>
</organism>
<dbReference type="Pfam" id="PF13813">
    <property type="entry name" value="MBOAT_2"/>
    <property type="match status" value="1"/>
</dbReference>
<evidence type="ECO:0000256" key="4">
    <source>
        <dbReference type="ARBA" id="ARBA00022692"/>
    </source>
</evidence>
<evidence type="ECO:0000256" key="7">
    <source>
        <dbReference type="SAM" id="MobiDB-lite"/>
    </source>
</evidence>
<dbReference type="EMBL" id="KN796118">
    <property type="protein sequence ID" value="KUI64052.1"/>
    <property type="molecule type" value="Genomic_DNA"/>
</dbReference>
<reference evidence="10" key="1">
    <citation type="submission" date="2014-12" db="EMBL/GenBank/DDBJ databases">
        <title>Genome Sequence of Valsa Canker Pathogens Uncovers a Specific Adaption of Colonization on Woody Bark.</title>
        <authorList>
            <person name="Yin Z."/>
            <person name="Liu H."/>
            <person name="Gao X."/>
            <person name="Li Z."/>
            <person name="Song N."/>
            <person name="Ke X."/>
            <person name="Dai Q."/>
            <person name="Wu Y."/>
            <person name="Sun Y."/>
            <person name="Xu J.-R."/>
            <person name="Kang Z.K."/>
            <person name="Wang L."/>
            <person name="Huang L."/>
        </authorList>
    </citation>
    <scope>NUCLEOTIDE SEQUENCE [LARGE SCALE GENOMIC DNA]</scope>
    <source>
        <strain evidence="10">03-8</strain>
    </source>
</reference>
<keyword evidence="6 8" id="KW-0472">Membrane</keyword>